<organism evidence="2 3">
    <name type="scientific">Spirochaeta africana (strain ATCC 700263 / DSM 8902 / Z-7692)</name>
    <dbReference type="NCBI Taxonomy" id="889378"/>
    <lineage>
        <taxon>Bacteria</taxon>
        <taxon>Pseudomonadati</taxon>
        <taxon>Spirochaetota</taxon>
        <taxon>Spirochaetia</taxon>
        <taxon>Spirochaetales</taxon>
        <taxon>Spirochaetaceae</taxon>
        <taxon>Spirochaeta</taxon>
    </lineage>
</organism>
<feature type="domain" description="Phage tail assembly chaperone-like" evidence="1">
    <location>
        <begin position="139"/>
        <end position="204"/>
    </location>
</feature>
<dbReference type="STRING" id="889378.Spiaf_1566"/>
<dbReference type="HOGENOM" id="CLU_1342555_0_0_12"/>
<evidence type="ECO:0000259" key="1">
    <source>
        <dbReference type="Pfam" id="PF16778"/>
    </source>
</evidence>
<evidence type="ECO:0000313" key="2">
    <source>
        <dbReference type="EMBL" id="AFG37625.1"/>
    </source>
</evidence>
<dbReference type="RefSeq" id="WP_014455608.1">
    <property type="nucleotide sequence ID" value="NC_017098.1"/>
</dbReference>
<dbReference type="InterPro" id="IPR031893">
    <property type="entry name" value="Phage_tail_APC"/>
</dbReference>
<proteinExistence type="predicted"/>
<reference evidence="3" key="1">
    <citation type="journal article" date="2013" name="Stand. Genomic Sci.">
        <title>Complete genome sequence of the halophilic bacterium Spirochaeta africana type strain (Z-7692(T)) from the alkaline Lake Magadi in the East African Rift.</title>
        <authorList>
            <person name="Liolos K."/>
            <person name="Abt B."/>
            <person name="Scheuner C."/>
            <person name="Teshima H."/>
            <person name="Held B."/>
            <person name="Lapidus A."/>
            <person name="Nolan M."/>
            <person name="Lucas S."/>
            <person name="Deshpande S."/>
            <person name="Cheng J.F."/>
            <person name="Tapia R."/>
            <person name="Goodwin L.A."/>
            <person name="Pitluck S."/>
            <person name="Pagani I."/>
            <person name="Ivanova N."/>
            <person name="Mavromatis K."/>
            <person name="Mikhailova N."/>
            <person name="Huntemann M."/>
            <person name="Pati A."/>
            <person name="Chen A."/>
            <person name="Palaniappan K."/>
            <person name="Land M."/>
            <person name="Rohde M."/>
            <person name="Tindall B.J."/>
            <person name="Detter J.C."/>
            <person name="Goker M."/>
            <person name="Bristow J."/>
            <person name="Eisen J.A."/>
            <person name="Markowitz V."/>
            <person name="Hugenholtz P."/>
            <person name="Woyke T."/>
            <person name="Klenk H.P."/>
            <person name="Kyrpides N.C."/>
        </authorList>
    </citation>
    <scope>NUCLEOTIDE SEQUENCE</scope>
    <source>
        <strain evidence="3">ATCC 700263 / DSM 8902 / Z-7692</strain>
    </source>
</reference>
<dbReference type="PATRIC" id="fig|889378.3.peg.1558"/>
<dbReference type="Proteomes" id="UP000007383">
    <property type="component" value="Chromosome"/>
</dbReference>
<evidence type="ECO:0000313" key="3">
    <source>
        <dbReference type="Proteomes" id="UP000007383"/>
    </source>
</evidence>
<sequence length="204" mass="23695">MQYAKVENGKITKVIATNREMSPEYTQIPGDHQAMVGDDIRKLDESWKLRPLQDLVDDGLLQLETAVDGDPEPTGTVLQKVVDNQIVKKTRYDFVTEGVMELMSNEYIDHDSQKVLQGDDDKLLEVGRITEDEHRERKAAEVRAERDSRISQFEWRYARHQSEVRMGKEPTDSIDDLDRYMQELRDVPQQEGFPHAVEWPKLPE</sequence>
<gene>
    <name evidence="2" type="ordered locus">Spiaf_1566</name>
</gene>
<keyword evidence="3" id="KW-1185">Reference proteome</keyword>
<dbReference type="EMBL" id="CP003282">
    <property type="protein sequence ID" value="AFG37625.1"/>
    <property type="molecule type" value="Genomic_DNA"/>
</dbReference>
<dbReference type="KEGG" id="sfc:Spiaf_1566"/>
<protein>
    <recommendedName>
        <fullName evidence="1">Phage tail assembly chaperone-like domain-containing protein</fullName>
    </recommendedName>
</protein>
<dbReference type="Pfam" id="PF16778">
    <property type="entry name" value="Phage_tail_APC"/>
    <property type="match status" value="1"/>
</dbReference>
<name>H9UJD2_SPIAZ</name>
<accession>H9UJD2</accession>
<dbReference type="AlphaFoldDB" id="H9UJD2"/>